<protein>
    <submittedName>
        <fullName evidence="2">Uncharacterized protein</fullName>
    </submittedName>
</protein>
<dbReference type="AlphaFoldDB" id="A0A835ULL0"/>
<dbReference type="EMBL" id="JADCNM010000010">
    <property type="protein sequence ID" value="KAG0465175.1"/>
    <property type="molecule type" value="Genomic_DNA"/>
</dbReference>
<accession>A0A835ULL0</accession>
<name>A0A835ULL0_VANPL</name>
<evidence type="ECO:0000313" key="3">
    <source>
        <dbReference type="Proteomes" id="UP000639772"/>
    </source>
</evidence>
<comment type="caution">
    <text evidence="2">The sequence shown here is derived from an EMBL/GenBank/DDBJ whole genome shotgun (WGS) entry which is preliminary data.</text>
</comment>
<feature type="compositionally biased region" description="Basic and acidic residues" evidence="1">
    <location>
        <begin position="225"/>
        <end position="236"/>
    </location>
</feature>
<organism evidence="2 3">
    <name type="scientific">Vanilla planifolia</name>
    <name type="common">Vanilla</name>
    <dbReference type="NCBI Taxonomy" id="51239"/>
    <lineage>
        <taxon>Eukaryota</taxon>
        <taxon>Viridiplantae</taxon>
        <taxon>Streptophyta</taxon>
        <taxon>Embryophyta</taxon>
        <taxon>Tracheophyta</taxon>
        <taxon>Spermatophyta</taxon>
        <taxon>Magnoliopsida</taxon>
        <taxon>Liliopsida</taxon>
        <taxon>Asparagales</taxon>
        <taxon>Orchidaceae</taxon>
        <taxon>Vanilloideae</taxon>
        <taxon>Vanilleae</taxon>
        <taxon>Vanilla</taxon>
    </lineage>
</organism>
<gene>
    <name evidence="2" type="ORF">HPP92_019339</name>
</gene>
<dbReference type="Proteomes" id="UP000639772">
    <property type="component" value="Chromosome 10"/>
</dbReference>
<feature type="region of interest" description="Disordered" evidence="1">
    <location>
        <begin position="225"/>
        <end position="262"/>
    </location>
</feature>
<reference evidence="2 3" key="1">
    <citation type="journal article" date="2020" name="Nat. Food">
        <title>A phased Vanilla planifolia genome enables genetic improvement of flavour and production.</title>
        <authorList>
            <person name="Hasing T."/>
            <person name="Tang H."/>
            <person name="Brym M."/>
            <person name="Khazi F."/>
            <person name="Huang T."/>
            <person name="Chambers A.H."/>
        </authorList>
    </citation>
    <scope>NUCLEOTIDE SEQUENCE [LARGE SCALE GENOMIC DNA]</scope>
    <source>
        <tissue evidence="2">Leaf</tissue>
    </source>
</reference>
<evidence type="ECO:0000313" key="2">
    <source>
        <dbReference type="EMBL" id="KAG0465175.1"/>
    </source>
</evidence>
<sequence>MAPHAIRKKETRPSGLLQTNRTTTVCRQLCVRLRFSISSSHPSTTSPAADAAGLLAIEFDGEHSAHGAVVGEPRLPARGRAASSFPAKESGRTCTNVIIYSWDAKFNYEIKGERAHFVSHVAHGGLARRTRLDTSHVPQQACTNPYAQEGPTIACSPPVCGSPCFPRARVLWLPRRRRRRLRDILTEEASGDIHVGSVQRAADEESHLTAGGSVLGAEYVADVERRPPETCPRRETMVPARDVYVSRGSGLPSSHSRRFRSE</sequence>
<evidence type="ECO:0000256" key="1">
    <source>
        <dbReference type="SAM" id="MobiDB-lite"/>
    </source>
</evidence>
<proteinExistence type="predicted"/>